<feature type="domain" description="HTH tetR-type" evidence="6">
    <location>
        <begin position="17"/>
        <end position="77"/>
    </location>
</feature>
<dbReference type="RefSeq" id="WP_063915993.1">
    <property type="nucleotide sequence ID" value="NZ_JAAXOT010000005.1"/>
</dbReference>
<keyword evidence="8" id="KW-1185">Reference proteome</keyword>
<keyword evidence="1" id="KW-0805">Transcription regulation</keyword>
<dbReference type="SUPFAM" id="SSF48498">
    <property type="entry name" value="Tetracyclin repressor-like, C-terminal domain"/>
    <property type="match status" value="1"/>
</dbReference>
<dbReference type="PANTHER" id="PTHR30055:SF148">
    <property type="entry name" value="TETR-FAMILY TRANSCRIPTIONAL REGULATOR"/>
    <property type="match status" value="1"/>
</dbReference>
<evidence type="ECO:0000313" key="8">
    <source>
        <dbReference type="Proteomes" id="UP000570678"/>
    </source>
</evidence>
<evidence type="ECO:0000256" key="1">
    <source>
        <dbReference type="ARBA" id="ARBA00023015"/>
    </source>
</evidence>
<dbReference type="AlphaFoldDB" id="A0A846YCQ4"/>
<evidence type="ECO:0000259" key="6">
    <source>
        <dbReference type="PROSITE" id="PS50977"/>
    </source>
</evidence>
<dbReference type="Proteomes" id="UP000570678">
    <property type="component" value="Unassembled WGS sequence"/>
</dbReference>
<keyword evidence="2 4" id="KW-0238">DNA-binding</keyword>
<dbReference type="Pfam" id="PF16859">
    <property type="entry name" value="TetR_C_11"/>
    <property type="match status" value="1"/>
</dbReference>
<dbReference type="GO" id="GO:0003700">
    <property type="term" value="F:DNA-binding transcription factor activity"/>
    <property type="evidence" value="ECO:0007669"/>
    <property type="project" value="TreeGrafter"/>
</dbReference>
<protein>
    <submittedName>
        <fullName evidence="7">TetR/AcrR family transcriptional regulator</fullName>
    </submittedName>
</protein>
<evidence type="ECO:0000256" key="5">
    <source>
        <dbReference type="SAM" id="MobiDB-lite"/>
    </source>
</evidence>
<dbReference type="InterPro" id="IPR009057">
    <property type="entry name" value="Homeodomain-like_sf"/>
</dbReference>
<evidence type="ECO:0000256" key="2">
    <source>
        <dbReference type="ARBA" id="ARBA00023125"/>
    </source>
</evidence>
<evidence type="ECO:0000256" key="4">
    <source>
        <dbReference type="PROSITE-ProRule" id="PRU00335"/>
    </source>
</evidence>
<organism evidence="7 8">
    <name type="scientific">Nocardia flavorosea</name>
    <dbReference type="NCBI Taxonomy" id="53429"/>
    <lineage>
        <taxon>Bacteria</taxon>
        <taxon>Bacillati</taxon>
        <taxon>Actinomycetota</taxon>
        <taxon>Actinomycetes</taxon>
        <taxon>Mycobacteriales</taxon>
        <taxon>Nocardiaceae</taxon>
        <taxon>Nocardia</taxon>
    </lineage>
</organism>
<reference evidence="7 8" key="1">
    <citation type="submission" date="2020-04" db="EMBL/GenBank/DDBJ databases">
        <title>MicrobeNet Type strains.</title>
        <authorList>
            <person name="Nicholson A.C."/>
        </authorList>
    </citation>
    <scope>NUCLEOTIDE SEQUENCE [LARGE SCALE GENOMIC DNA]</scope>
    <source>
        <strain evidence="7 8">JCM 3332</strain>
    </source>
</reference>
<feature type="region of interest" description="Disordered" evidence="5">
    <location>
        <begin position="199"/>
        <end position="219"/>
    </location>
</feature>
<dbReference type="PRINTS" id="PR00455">
    <property type="entry name" value="HTHTETR"/>
</dbReference>
<accession>A0A846YCQ4</accession>
<proteinExistence type="predicted"/>
<dbReference type="EMBL" id="JAAXOT010000005">
    <property type="protein sequence ID" value="NKY56843.1"/>
    <property type="molecule type" value="Genomic_DNA"/>
</dbReference>
<dbReference type="SUPFAM" id="SSF46689">
    <property type="entry name" value="Homeodomain-like"/>
    <property type="match status" value="1"/>
</dbReference>
<gene>
    <name evidence="7" type="ORF">HGA15_11900</name>
</gene>
<dbReference type="InterPro" id="IPR001647">
    <property type="entry name" value="HTH_TetR"/>
</dbReference>
<keyword evidence="3" id="KW-0804">Transcription</keyword>
<sequence>MPERPGRTPTGAAVLQHRITSAIEDAVLRELAAQGYSRLAMEAVAKDAGVSKSALYRRWPSKQEMVTAVLSKISLPSAEPPDTGSLRGDLLETLRAVQDWLSDPRFATLLTDLTAEAIRNPDLAPVTDSLCSPRRALGAATFHRAVDRGELPPDLDLELALDLAAAPIYWRLIIRRAPAEPGYLEQLADHILRALAARPRNLPDGDPTRTRHTGTPGIS</sequence>
<evidence type="ECO:0000256" key="3">
    <source>
        <dbReference type="ARBA" id="ARBA00023163"/>
    </source>
</evidence>
<dbReference type="InterPro" id="IPR011075">
    <property type="entry name" value="TetR_C"/>
</dbReference>
<dbReference type="InterPro" id="IPR050109">
    <property type="entry name" value="HTH-type_TetR-like_transc_reg"/>
</dbReference>
<dbReference type="InterPro" id="IPR036271">
    <property type="entry name" value="Tet_transcr_reg_TetR-rel_C_sf"/>
</dbReference>
<dbReference type="GO" id="GO:0000976">
    <property type="term" value="F:transcription cis-regulatory region binding"/>
    <property type="evidence" value="ECO:0007669"/>
    <property type="project" value="TreeGrafter"/>
</dbReference>
<dbReference type="PROSITE" id="PS50977">
    <property type="entry name" value="HTH_TETR_2"/>
    <property type="match status" value="1"/>
</dbReference>
<name>A0A846YCQ4_9NOCA</name>
<dbReference type="Gene3D" id="1.10.10.60">
    <property type="entry name" value="Homeodomain-like"/>
    <property type="match status" value="1"/>
</dbReference>
<evidence type="ECO:0000313" key="7">
    <source>
        <dbReference type="EMBL" id="NKY56843.1"/>
    </source>
</evidence>
<dbReference type="PANTHER" id="PTHR30055">
    <property type="entry name" value="HTH-TYPE TRANSCRIPTIONAL REGULATOR RUTR"/>
    <property type="match status" value="1"/>
</dbReference>
<comment type="caution">
    <text evidence="7">The sequence shown here is derived from an EMBL/GenBank/DDBJ whole genome shotgun (WGS) entry which is preliminary data.</text>
</comment>
<dbReference type="Pfam" id="PF00440">
    <property type="entry name" value="TetR_N"/>
    <property type="match status" value="1"/>
</dbReference>
<feature type="DNA-binding region" description="H-T-H motif" evidence="4">
    <location>
        <begin position="40"/>
        <end position="59"/>
    </location>
</feature>
<dbReference type="Gene3D" id="1.10.357.10">
    <property type="entry name" value="Tetracycline Repressor, domain 2"/>
    <property type="match status" value="1"/>
</dbReference>